<evidence type="ECO:0000256" key="4">
    <source>
        <dbReference type="ARBA" id="ARBA00022723"/>
    </source>
</evidence>
<evidence type="ECO:0000259" key="13">
    <source>
        <dbReference type="Pfam" id="PF01979"/>
    </source>
</evidence>
<evidence type="ECO:0000313" key="14">
    <source>
        <dbReference type="EMBL" id="EIT85561.1"/>
    </source>
</evidence>
<dbReference type="Proteomes" id="UP000004080">
    <property type="component" value="Unassembled WGS sequence"/>
</dbReference>
<dbReference type="GO" id="GO:0006046">
    <property type="term" value="P:N-acetylglucosamine catabolic process"/>
    <property type="evidence" value="ECO:0007669"/>
    <property type="project" value="TreeGrafter"/>
</dbReference>
<evidence type="ECO:0000256" key="7">
    <source>
        <dbReference type="ARBA" id="ARBA00047647"/>
    </source>
</evidence>
<accession>I8J1F6</accession>
<dbReference type="PIRSF" id="PIRSF038994">
    <property type="entry name" value="NagA"/>
    <property type="match status" value="1"/>
</dbReference>
<dbReference type="Gene3D" id="2.30.40.10">
    <property type="entry name" value="Urease, subunit C, domain 1"/>
    <property type="match status" value="1"/>
</dbReference>
<dbReference type="SUPFAM" id="SSF51556">
    <property type="entry name" value="Metallo-dependent hydrolases"/>
    <property type="match status" value="1"/>
</dbReference>
<keyword evidence="4 12" id="KW-0479">Metal-binding</keyword>
<dbReference type="PANTHER" id="PTHR11113">
    <property type="entry name" value="N-ACETYLGLUCOSAMINE-6-PHOSPHATE DEACETYLASE"/>
    <property type="match status" value="1"/>
</dbReference>
<feature type="binding site" evidence="11">
    <location>
        <position position="147"/>
    </location>
    <ligand>
        <name>substrate</name>
    </ligand>
</feature>
<gene>
    <name evidence="14" type="ORF">A374_09998</name>
</gene>
<keyword evidence="6 9" id="KW-0119">Carbohydrate metabolism</keyword>
<dbReference type="InterPro" id="IPR006680">
    <property type="entry name" value="Amidohydro-rel"/>
</dbReference>
<organism evidence="14 15">
    <name type="scientific">Fictibacillus macauensis ZFHKF-1</name>
    <dbReference type="NCBI Taxonomy" id="1196324"/>
    <lineage>
        <taxon>Bacteria</taxon>
        <taxon>Bacillati</taxon>
        <taxon>Bacillota</taxon>
        <taxon>Bacilli</taxon>
        <taxon>Bacillales</taxon>
        <taxon>Fictibacillaceae</taxon>
        <taxon>Fictibacillus</taxon>
    </lineage>
</organism>
<dbReference type="InterPro" id="IPR003764">
    <property type="entry name" value="GlcNAc_6-P_deAcase"/>
</dbReference>
<feature type="binding site" evidence="12">
    <location>
        <position position="136"/>
    </location>
    <ligand>
        <name>Zn(2+)</name>
        <dbReference type="ChEBI" id="CHEBI:29105"/>
    </ligand>
</feature>
<evidence type="ECO:0000256" key="8">
    <source>
        <dbReference type="ARBA" id="ARBA00060590"/>
    </source>
</evidence>
<evidence type="ECO:0000256" key="10">
    <source>
        <dbReference type="PIRSR" id="PIRSR038994-1"/>
    </source>
</evidence>
<dbReference type="PATRIC" id="fig|1196324.3.peg.2042"/>
<sequence>MKPILLKGGTIYTEKKAITNGYLLMEGEKIVSIGEGDSPEPIAAMTVIELPTEAKILPGMIDLHIHGAGGSDVMDATEDALTTMATLLPKEGTTSFLATTMTQRPVAIEAALTTIERYRKKQNKPGKAEVLGVHLEGPFLSPKRAGAQPTEYITPPQIALFSQWQQLSGNSIKLVTFAPEERDGLLFAHYLQQQQVIASIGHSDATYEEVKRAIKAGVTHATHVYNGMRGLHHREPGVVGAVFLHEEITAEIIADGIHATPEMVKLAYQNKGSERLVLITDAMRAKCMGDGTYILGGQDVIVKGKKATLASDGALAGSILKMNEAAKNMQQFTRCSTEAIIQMTASNQAKELGIYHKKGSLTAGKDADVVVMNEASQVLYTFCRGKLAYRIEEGNDENCSSR</sequence>
<dbReference type="EMBL" id="AKKV01000025">
    <property type="protein sequence ID" value="EIT85561.1"/>
    <property type="molecule type" value="Genomic_DNA"/>
</dbReference>
<keyword evidence="5 9" id="KW-0378">Hydrolase</keyword>
<feature type="binding site" evidence="11">
    <location>
        <position position="258"/>
    </location>
    <ligand>
        <name>substrate</name>
    </ligand>
</feature>
<comment type="cofactor">
    <cofactor evidence="12">
        <name>a divalent metal cation</name>
        <dbReference type="ChEBI" id="CHEBI:60240"/>
    </cofactor>
    <text evidence="12">Binds 1 divalent metal cation per subunit.</text>
</comment>
<dbReference type="GO" id="GO:0046872">
    <property type="term" value="F:metal ion binding"/>
    <property type="evidence" value="ECO:0007669"/>
    <property type="project" value="UniProtKB-KW"/>
</dbReference>
<proteinExistence type="inferred from homology"/>
<comment type="pathway">
    <text evidence="8">Amino-sugar metabolism; N-acetylneuraminate degradation; D-fructose 6-phosphate from N-acetylneuraminate: step 4/5.</text>
</comment>
<evidence type="ECO:0000256" key="6">
    <source>
        <dbReference type="ARBA" id="ARBA00023277"/>
    </source>
</evidence>
<dbReference type="PANTHER" id="PTHR11113:SF14">
    <property type="entry name" value="N-ACETYLGLUCOSAMINE-6-PHOSPHATE DEACETYLASE"/>
    <property type="match status" value="1"/>
</dbReference>
<comment type="caution">
    <text evidence="14">The sequence shown here is derived from an EMBL/GenBank/DDBJ whole genome shotgun (WGS) entry which is preliminary data.</text>
</comment>
<dbReference type="GO" id="GO:0008448">
    <property type="term" value="F:N-acetylglucosamine-6-phosphate deacetylase activity"/>
    <property type="evidence" value="ECO:0007669"/>
    <property type="project" value="UniProtKB-EC"/>
</dbReference>
<dbReference type="InterPro" id="IPR032466">
    <property type="entry name" value="Metal_Hydrolase"/>
</dbReference>
<dbReference type="Gene3D" id="3.20.20.140">
    <property type="entry name" value="Metal-dependent hydrolases"/>
    <property type="match status" value="1"/>
</dbReference>
<keyword evidence="15" id="KW-1185">Reference proteome</keyword>
<evidence type="ECO:0000256" key="3">
    <source>
        <dbReference type="ARBA" id="ARBA00018029"/>
    </source>
</evidence>
<dbReference type="OrthoDB" id="9776488at2"/>
<feature type="binding site" evidence="11">
    <location>
        <begin position="315"/>
        <end position="317"/>
    </location>
    <ligand>
        <name>substrate</name>
    </ligand>
</feature>
<feature type="binding site" evidence="12">
    <location>
        <position position="202"/>
    </location>
    <ligand>
        <name>Zn(2+)</name>
        <dbReference type="ChEBI" id="CHEBI:29105"/>
    </ligand>
</feature>
<name>I8J1F6_9BACL</name>
<feature type="binding site" evidence="11">
    <location>
        <position position="234"/>
    </location>
    <ligand>
        <name>substrate</name>
    </ligand>
</feature>
<dbReference type="InterPro" id="IPR011059">
    <property type="entry name" value="Metal-dep_hydrolase_composite"/>
</dbReference>
<dbReference type="NCBIfam" id="TIGR00221">
    <property type="entry name" value="nagA"/>
    <property type="match status" value="1"/>
</dbReference>
<dbReference type="CDD" id="cd00854">
    <property type="entry name" value="NagA"/>
    <property type="match status" value="1"/>
</dbReference>
<evidence type="ECO:0000256" key="12">
    <source>
        <dbReference type="PIRSR" id="PIRSR038994-3"/>
    </source>
</evidence>
<dbReference type="eggNOG" id="COG1820">
    <property type="taxonomic scope" value="Bacteria"/>
</dbReference>
<protein>
    <recommendedName>
        <fullName evidence="3">N-acetylglucosamine-6-phosphate deacetylase</fullName>
        <ecNumber evidence="2">3.5.1.25</ecNumber>
    </recommendedName>
</protein>
<feature type="domain" description="Amidohydrolase-related" evidence="13">
    <location>
        <begin position="56"/>
        <end position="387"/>
    </location>
</feature>
<evidence type="ECO:0000256" key="2">
    <source>
        <dbReference type="ARBA" id="ARBA00011899"/>
    </source>
</evidence>
<dbReference type="MEROPS" id="M38.983"/>
<evidence type="ECO:0000256" key="5">
    <source>
        <dbReference type="ARBA" id="ARBA00022801"/>
    </source>
</evidence>
<dbReference type="STRING" id="1196324.A374_09998"/>
<dbReference type="Pfam" id="PF01979">
    <property type="entry name" value="Amidohydro_1"/>
    <property type="match status" value="1"/>
</dbReference>
<dbReference type="EC" id="3.5.1.25" evidence="2"/>
<reference evidence="14 15" key="1">
    <citation type="journal article" date="2012" name="J. Bacteriol.">
        <title>Genome of Bacillus macauensis ZFHKF-1, a Long-Chain-Forming Bacterium.</title>
        <authorList>
            <person name="Cai L."/>
            <person name="Zhang T."/>
        </authorList>
    </citation>
    <scope>NUCLEOTIDE SEQUENCE [LARGE SCALE GENOMIC DNA]</scope>
    <source>
        <strain evidence="14 15">ZFHKF-1</strain>
    </source>
</reference>
<feature type="binding site" evidence="12">
    <location>
        <position position="223"/>
    </location>
    <ligand>
        <name>Zn(2+)</name>
        <dbReference type="ChEBI" id="CHEBI:29105"/>
    </ligand>
</feature>
<comment type="similarity">
    <text evidence="1 9">Belongs to the metallo-dependent hydrolases superfamily. NagA family.</text>
</comment>
<evidence type="ECO:0000256" key="9">
    <source>
        <dbReference type="PIRNR" id="PIRNR038994"/>
    </source>
</evidence>
<feature type="binding site" evidence="11">
    <location>
        <begin position="226"/>
        <end position="227"/>
    </location>
    <ligand>
        <name>substrate</name>
    </ligand>
</feature>
<dbReference type="FunFam" id="3.20.20.140:FF:000004">
    <property type="entry name" value="N-acetylglucosamine-6-phosphate deacetylase"/>
    <property type="match status" value="1"/>
</dbReference>
<dbReference type="SUPFAM" id="SSF51338">
    <property type="entry name" value="Composite domain of metallo-dependent hydrolases"/>
    <property type="match status" value="1"/>
</dbReference>
<evidence type="ECO:0000313" key="15">
    <source>
        <dbReference type="Proteomes" id="UP000004080"/>
    </source>
</evidence>
<comment type="catalytic activity">
    <reaction evidence="7">
        <text>N-acetyl-D-glucosamine 6-phosphate + H2O = D-glucosamine 6-phosphate + acetate</text>
        <dbReference type="Rhea" id="RHEA:22936"/>
        <dbReference type="ChEBI" id="CHEBI:15377"/>
        <dbReference type="ChEBI" id="CHEBI:30089"/>
        <dbReference type="ChEBI" id="CHEBI:57513"/>
        <dbReference type="ChEBI" id="CHEBI:58725"/>
        <dbReference type="EC" id="3.5.1.25"/>
    </reaction>
</comment>
<dbReference type="AlphaFoldDB" id="I8J1F6"/>
<dbReference type="RefSeq" id="WP_007202086.1">
    <property type="nucleotide sequence ID" value="NZ_AKKV01000025.1"/>
</dbReference>
<evidence type="ECO:0000256" key="11">
    <source>
        <dbReference type="PIRSR" id="PIRSR038994-2"/>
    </source>
</evidence>
<evidence type="ECO:0000256" key="1">
    <source>
        <dbReference type="ARBA" id="ARBA00010716"/>
    </source>
</evidence>
<feature type="active site" description="Proton donor/acceptor" evidence="10">
    <location>
        <position position="281"/>
    </location>
</feature>